<dbReference type="InterPro" id="IPR001387">
    <property type="entry name" value="Cro/C1-type_HTH"/>
</dbReference>
<gene>
    <name evidence="4" type="ORF">LVJ77_05285</name>
</gene>
<dbReference type="Proteomes" id="UP000831534">
    <property type="component" value="Chromosome"/>
</dbReference>
<dbReference type="Gene3D" id="1.10.260.40">
    <property type="entry name" value="lambda repressor-like DNA-binding domains"/>
    <property type="match status" value="1"/>
</dbReference>
<feature type="domain" description="HTH cro/C1-type" evidence="3">
    <location>
        <begin position="7"/>
        <end position="61"/>
    </location>
</feature>
<evidence type="ECO:0000313" key="4">
    <source>
        <dbReference type="EMBL" id="UOP05534.1"/>
    </source>
</evidence>
<evidence type="ECO:0000256" key="2">
    <source>
        <dbReference type="SAM" id="Coils"/>
    </source>
</evidence>
<dbReference type="RefSeq" id="WP_027010004.1">
    <property type="nucleotide sequence ID" value="NZ_CP091521.1"/>
</dbReference>
<proteinExistence type="predicted"/>
<dbReference type="Pfam" id="PF01381">
    <property type="entry name" value="HTH_3"/>
    <property type="match status" value="1"/>
</dbReference>
<dbReference type="InterPro" id="IPR010982">
    <property type="entry name" value="Lambda_DNA-bd_dom_sf"/>
</dbReference>
<evidence type="ECO:0000259" key="3">
    <source>
        <dbReference type="PROSITE" id="PS50943"/>
    </source>
</evidence>
<dbReference type="KEGG" id="ckh:LVJ77_05285"/>
<reference evidence="4" key="2">
    <citation type="submission" date="2024-09" db="EMBL/GenBank/DDBJ databases">
        <authorList>
            <person name="Veyrier F.J."/>
        </authorList>
    </citation>
    <scope>NUCLEOTIDE SEQUENCE</scope>
    <source>
        <strain evidence="4">17694</strain>
    </source>
</reference>
<dbReference type="PANTHER" id="PTHR46558:SF4">
    <property type="entry name" value="DNA-BIDING PHAGE PROTEIN"/>
    <property type="match status" value="1"/>
</dbReference>
<sequence length="134" mass="15540">METCEKIRLLRKERELSQKDMAEKLQMSVNGYSKIERGETEPNLQRLKQIADVFGVSPRELVPQGSNNVVCFINHGTYTGNTFANDERQTHQQLLNEIEKLNLVIAHKDELLVRQERELADLRKMLAFLDNNKS</sequence>
<dbReference type="PROSITE" id="PS50943">
    <property type="entry name" value="HTH_CROC1"/>
    <property type="match status" value="1"/>
</dbReference>
<evidence type="ECO:0000256" key="1">
    <source>
        <dbReference type="ARBA" id="ARBA00023125"/>
    </source>
</evidence>
<keyword evidence="2" id="KW-0175">Coiled coil</keyword>
<dbReference type="PANTHER" id="PTHR46558">
    <property type="entry name" value="TRACRIPTIONAL REGULATORY PROTEIN-RELATED-RELATED"/>
    <property type="match status" value="1"/>
</dbReference>
<keyword evidence="1" id="KW-0238">DNA-binding</keyword>
<protein>
    <submittedName>
        <fullName evidence="4">Helix-turn-helix domain-containing protein</fullName>
    </submittedName>
</protein>
<dbReference type="SUPFAM" id="SSF47413">
    <property type="entry name" value="lambda repressor-like DNA-binding domains"/>
    <property type="match status" value="1"/>
</dbReference>
<evidence type="ECO:0000313" key="5">
    <source>
        <dbReference type="Proteomes" id="UP000831534"/>
    </source>
</evidence>
<keyword evidence="5" id="KW-1185">Reference proteome</keyword>
<accession>A0A8T9MWK5</accession>
<dbReference type="SMART" id="SM00530">
    <property type="entry name" value="HTH_XRE"/>
    <property type="match status" value="1"/>
</dbReference>
<dbReference type="AlphaFoldDB" id="A0A8T9MWK5"/>
<reference evidence="4" key="1">
    <citation type="journal article" date="2022" name="Res Sq">
        <title>Evolution of multicellular longitudinally dividing oral cavity symbionts (Neisseriaceae).</title>
        <authorList>
            <person name="Nyongesa S."/>
            <person name="Weber P."/>
            <person name="Bernet E."/>
            <person name="Pullido F."/>
            <person name="Nieckarz M."/>
            <person name="Delaby M."/>
            <person name="Nieves C."/>
            <person name="Viehboeck T."/>
            <person name="Krause N."/>
            <person name="Rivera-Millot A."/>
            <person name="Nakamura A."/>
            <person name="Vischer N."/>
            <person name="VanNieuwenhze M."/>
            <person name="Brun Y."/>
            <person name="Cava F."/>
            <person name="Bulgheresi S."/>
            <person name="Veyrier F."/>
        </authorList>
    </citation>
    <scope>NUCLEOTIDE SEQUENCE</scope>
    <source>
        <strain evidence="4">17694</strain>
    </source>
</reference>
<organism evidence="4 5">
    <name type="scientific">Conchiformibius kuhniae</name>
    <dbReference type="NCBI Taxonomy" id="211502"/>
    <lineage>
        <taxon>Bacteria</taxon>
        <taxon>Pseudomonadati</taxon>
        <taxon>Pseudomonadota</taxon>
        <taxon>Betaproteobacteria</taxon>
        <taxon>Neisseriales</taxon>
        <taxon>Neisseriaceae</taxon>
        <taxon>Conchiformibius</taxon>
    </lineage>
</organism>
<feature type="coiled-coil region" evidence="2">
    <location>
        <begin position="84"/>
        <end position="132"/>
    </location>
</feature>
<dbReference type="CDD" id="cd00093">
    <property type="entry name" value="HTH_XRE"/>
    <property type="match status" value="1"/>
</dbReference>
<name>A0A8T9MWK5_9NEIS</name>
<dbReference type="EMBL" id="CP091521">
    <property type="protein sequence ID" value="UOP05534.1"/>
    <property type="molecule type" value="Genomic_DNA"/>
</dbReference>
<dbReference type="GO" id="GO:0003677">
    <property type="term" value="F:DNA binding"/>
    <property type="evidence" value="ECO:0007669"/>
    <property type="project" value="UniProtKB-KW"/>
</dbReference>